<comment type="subcellular location">
    <subcellularLocation>
        <location evidence="1">Mitochondrion matrix</location>
    </subcellularLocation>
</comment>
<proteinExistence type="predicted"/>
<feature type="non-terminal residue" evidence="3">
    <location>
        <position position="105"/>
    </location>
</feature>
<keyword evidence="4" id="KW-1185">Reference proteome</keyword>
<dbReference type="InterPro" id="IPR023213">
    <property type="entry name" value="CAT-like_dom_sf"/>
</dbReference>
<dbReference type="OrthoDB" id="537444at2759"/>
<evidence type="ECO:0000256" key="1">
    <source>
        <dbReference type="ARBA" id="ARBA00004305"/>
    </source>
</evidence>
<dbReference type="GO" id="GO:0006086">
    <property type="term" value="P:pyruvate decarboxylation to acetyl-CoA"/>
    <property type="evidence" value="ECO:0007669"/>
    <property type="project" value="InterPro"/>
</dbReference>
<dbReference type="InterPro" id="IPR045257">
    <property type="entry name" value="E2/Pdx1"/>
</dbReference>
<dbReference type="GO" id="GO:0005759">
    <property type="term" value="C:mitochondrial matrix"/>
    <property type="evidence" value="ECO:0007669"/>
    <property type="project" value="UniProtKB-SubCell"/>
</dbReference>
<dbReference type="Pfam" id="PF00198">
    <property type="entry name" value="2-oxoacid_dh"/>
    <property type="match status" value="1"/>
</dbReference>
<dbReference type="PANTHER" id="PTHR23151">
    <property type="entry name" value="DIHYDROLIPOAMIDE ACETYL/SUCCINYL-TRANSFERASE-RELATED"/>
    <property type="match status" value="1"/>
</dbReference>
<comment type="caution">
    <text evidence="3">The sequence shown here is derived from an EMBL/GenBank/DDBJ whole genome shotgun (WGS) entry which is preliminary data.</text>
</comment>
<evidence type="ECO:0000259" key="2">
    <source>
        <dbReference type="Pfam" id="PF00198"/>
    </source>
</evidence>
<feature type="domain" description="2-oxoacid dehydrogenase acyltransferase catalytic" evidence="2">
    <location>
        <begin position="2"/>
        <end position="84"/>
    </location>
</feature>
<organism evidence="3 4">
    <name type="scientific">Neotoma lepida</name>
    <name type="common">Desert woodrat</name>
    <dbReference type="NCBI Taxonomy" id="56216"/>
    <lineage>
        <taxon>Eukaryota</taxon>
        <taxon>Metazoa</taxon>
        <taxon>Chordata</taxon>
        <taxon>Craniata</taxon>
        <taxon>Vertebrata</taxon>
        <taxon>Euteleostomi</taxon>
        <taxon>Mammalia</taxon>
        <taxon>Eutheria</taxon>
        <taxon>Euarchontoglires</taxon>
        <taxon>Glires</taxon>
        <taxon>Rodentia</taxon>
        <taxon>Myomorpha</taxon>
        <taxon>Muroidea</taxon>
        <taxon>Cricetidae</taxon>
        <taxon>Neotominae</taxon>
        <taxon>Neotoma</taxon>
    </lineage>
</organism>
<dbReference type="STRING" id="56216.A0A1A6FVJ9"/>
<dbReference type="EMBL" id="LZPO01117436">
    <property type="protein sequence ID" value="OBS57147.1"/>
    <property type="molecule type" value="Genomic_DNA"/>
</dbReference>
<sequence length="105" mass="11401">VLSKKARDGKLLPEEYQGGSFSISNLGMFGIDEFAAVINPPQACILAVGRFRPVLKLSEDEEGNPQLRQHQLITVTMSSDSRKLGAEATKEAELIVKGFRLLAGT</sequence>
<feature type="non-terminal residue" evidence="3">
    <location>
        <position position="1"/>
    </location>
</feature>
<dbReference type="GO" id="GO:0045254">
    <property type="term" value="C:pyruvate dehydrogenase complex"/>
    <property type="evidence" value="ECO:0007669"/>
    <property type="project" value="InterPro"/>
</dbReference>
<reference evidence="3 4" key="1">
    <citation type="submission" date="2016-06" db="EMBL/GenBank/DDBJ databases">
        <title>The Draft Genome Sequence and Annotation of the Desert Woodrat Neotoma lepida.</title>
        <authorList>
            <person name="Campbell M."/>
            <person name="Oakeson K.F."/>
            <person name="Yandell M."/>
            <person name="Halpert J.R."/>
            <person name="Dearing D."/>
        </authorList>
    </citation>
    <scope>NUCLEOTIDE SEQUENCE [LARGE SCALE GENOMIC DNA]</scope>
    <source>
        <strain evidence="3">417</strain>
        <tissue evidence="3">Liver</tissue>
    </source>
</reference>
<dbReference type="PANTHER" id="PTHR23151:SF90">
    <property type="entry name" value="DIHYDROLIPOYLLYSINE-RESIDUE ACETYLTRANSFERASE COMPONENT OF PYRUVATE DEHYDROGENASE COMPLEX, MITOCHONDRIAL-RELATED"/>
    <property type="match status" value="1"/>
</dbReference>
<accession>A0A1A6FVJ9</accession>
<dbReference type="GO" id="GO:0016746">
    <property type="term" value="F:acyltransferase activity"/>
    <property type="evidence" value="ECO:0007669"/>
    <property type="project" value="InterPro"/>
</dbReference>
<name>A0A1A6FVJ9_NEOLE</name>
<dbReference type="Proteomes" id="UP000092124">
    <property type="component" value="Unassembled WGS sequence"/>
</dbReference>
<dbReference type="SUPFAM" id="SSF52777">
    <property type="entry name" value="CoA-dependent acyltransferases"/>
    <property type="match status" value="1"/>
</dbReference>
<gene>
    <name evidence="3" type="ORF">A6R68_11728</name>
</gene>
<dbReference type="Gene3D" id="3.30.559.10">
    <property type="entry name" value="Chloramphenicol acetyltransferase-like domain"/>
    <property type="match status" value="1"/>
</dbReference>
<evidence type="ECO:0000313" key="4">
    <source>
        <dbReference type="Proteomes" id="UP000092124"/>
    </source>
</evidence>
<protein>
    <recommendedName>
        <fullName evidence="2">2-oxoacid dehydrogenase acyltransferase catalytic domain-containing protein</fullName>
    </recommendedName>
</protein>
<dbReference type="InterPro" id="IPR001078">
    <property type="entry name" value="2-oxoacid_DH_actylTfrase"/>
</dbReference>
<evidence type="ECO:0000313" key="3">
    <source>
        <dbReference type="EMBL" id="OBS57147.1"/>
    </source>
</evidence>
<dbReference type="AlphaFoldDB" id="A0A1A6FVJ9"/>